<reference evidence="3" key="1">
    <citation type="journal article" date="2019" name="Int. J. Syst. Evol. Microbiol.">
        <title>The Global Catalogue of Microorganisms (GCM) 10K type strain sequencing project: providing services to taxonomists for standard genome sequencing and annotation.</title>
        <authorList>
            <consortium name="The Broad Institute Genomics Platform"/>
            <consortium name="The Broad Institute Genome Sequencing Center for Infectious Disease"/>
            <person name="Wu L."/>
            <person name="Ma J."/>
        </authorList>
    </citation>
    <scope>NUCLEOTIDE SEQUENCE [LARGE SCALE GENOMIC DNA]</scope>
    <source>
        <strain evidence="3">ZS-35-S2</strain>
    </source>
</reference>
<sequence>MEAADRLTHELAGLPSEVKDDGEEAKRFDLIILRLQRDVIIGSGRQFAKLRAEVQEIASALLEQTTIPAIRAEVRLLDEVAADEWWQDVTLPMLELARRRIRNLVRLVPKAKRAVIYTDFSDQLDSITELEFVGVTVGTDRERFRERVRVYLRTHSDHVALRKLRRNRQLTSTDLAELERMLAESGVGDKQDLDQARRASEGLGVFVRSLVGLDREAAREAFGEFVTGRTLNAAQLDFVNLMIGDLTANGVMKAERLYESPYTGVAPHGPETLFGSDEVDELITIVNSVRARAVPATEVA</sequence>
<gene>
    <name evidence="2" type="ORF">ACFP2T_03990</name>
</gene>
<evidence type="ECO:0000313" key="2">
    <source>
        <dbReference type="EMBL" id="MFC6015358.1"/>
    </source>
</evidence>
<keyword evidence="3" id="KW-1185">Reference proteome</keyword>
<dbReference type="PANTHER" id="PTHR47396:SF1">
    <property type="entry name" value="ATP-DEPENDENT HELICASE IRC3-RELATED"/>
    <property type="match status" value="1"/>
</dbReference>
<evidence type="ECO:0000313" key="3">
    <source>
        <dbReference type="Proteomes" id="UP001596203"/>
    </source>
</evidence>
<dbReference type="RefSeq" id="WP_377417322.1">
    <property type="nucleotide sequence ID" value="NZ_JBHSPR010000001.1"/>
</dbReference>
<dbReference type="InterPro" id="IPR050742">
    <property type="entry name" value="Helicase_Restrict-Modif_Enz"/>
</dbReference>
<comment type="caution">
    <text evidence="2">The sequence shown here is derived from an EMBL/GenBank/DDBJ whole genome shotgun (WGS) entry which is preliminary data.</text>
</comment>
<dbReference type="EMBL" id="JBHSPR010000001">
    <property type="protein sequence ID" value="MFC6015358.1"/>
    <property type="molecule type" value="Genomic_DNA"/>
</dbReference>
<dbReference type="InterPro" id="IPR013670">
    <property type="entry name" value="EcoEI_R_C_dom"/>
</dbReference>
<dbReference type="PANTHER" id="PTHR47396">
    <property type="entry name" value="TYPE I RESTRICTION ENZYME ECOKI R PROTEIN"/>
    <property type="match status" value="1"/>
</dbReference>
<feature type="domain" description="EcoEI R protein C-terminal" evidence="1">
    <location>
        <begin position="142"/>
        <end position="288"/>
    </location>
</feature>
<protein>
    <submittedName>
        <fullName evidence="2">Type I restriction-modification enzyme R subunit C-terminal domain-containing protein</fullName>
    </submittedName>
</protein>
<accession>A0ABW1K2Z6</accession>
<dbReference type="Pfam" id="PF08463">
    <property type="entry name" value="EcoEI_R_C"/>
    <property type="match status" value="1"/>
</dbReference>
<name>A0ABW1K2Z6_9ACTN</name>
<proteinExistence type="predicted"/>
<evidence type="ECO:0000259" key="1">
    <source>
        <dbReference type="Pfam" id="PF08463"/>
    </source>
</evidence>
<organism evidence="2 3">
    <name type="scientific">Plantactinospora solaniradicis</name>
    <dbReference type="NCBI Taxonomy" id="1723736"/>
    <lineage>
        <taxon>Bacteria</taxon>
        <taxon>Bacillati</taxon>
        <taxon>Actinomycetota</taxon>
        <taxon>Actinomycetes</taxon>
        <taxon>Micromonosporales</taxon>
        <taxon>Micromonosporaceae</taxon>
        <taxon>Plantactinospora</taxon>
    </lineage>
</organism>
<dbReference type="Proteomes" id="UP001596203">
    <property type="component" value="Unassembled WGS sequence"/>
</dbReference>